<evidence type="ECO:0000313" key="2">
    <source>
        <dbReference type="EMBL" id="KAK0556669.1"/>
    </source>
</evidence>
<feature type="compositionally biased region" description="Polar residues" evidence="1">
    <location>
        <begin position="260"/>
        <end position="274"/>
    </location>
</feature>
<evidence type="ECO:0000313" key="3">
    <source>
        <dbReference type="Proteomes" id="UP001176517"/>
    </source>
</evidence>
<name>A0AAN6GW07_9BASI</name>
<accession>A0AAN6GW07</accession>
<organism evidence="2 3">
    <name type="scientific">Tilletia horrida</name>
    <dbReference type="NCBI Taxonomy" id="155126"/>
    <lineage>
        <taxon>Eukaryota</taxon>
        <taxon>Fungi</taxon>
        <taxon>Dikarya</taxon>
        <taxon>Basidiomycota</taxon>
        <taxon>Ustilaginomycotina</taxon>
        <taxon>Exobasidiomycetes</taxon>
        <taxon>Tilletiales</taxon>
        <taxon>Tilletiaceae</taxon>
        <taxon>Tilletia</taxon>
    </lineage>
</organism>
<feature type="compositionally biased region" description="Polar residues" evidence="1">
    <location>
        <begin position="40"/>
        <end position="49"/>
    </location>
</feature>
<sequence>MLNAEARDSEDSQEDAIPASQPMPEAIVTQDDSPDDSILNDAQVNTPTENEIPAAPSAETVSAALRAAEQILSNASTGEEPAEHAETYENDDVDAVNHLLGSDHEGPKLMTDAQQHDVWYNLGNAQSYSKQHFKLENTAEKRAKVVTRSLWRIIRSASEVAARSGTAMFIGWATLEPGKQKHKRVVFASENICDPGRPTLYNMTKQMHDTFKKETDAYREAARAEKASHASEKMAWQAERIALHARIQQLEAERHEQSSDHSSNALVLSTSQQG</sequence>
<dbReference type="Proteomes" id="UP001176517">
    <property type="component" value="Unassembled WGS sequence"/>
</dbReference>
<comment type="caution">
    <text evidence="2">The sequence shown here is derived from an EMBL/GenBank/DDBJ whole genome shotgun (WGS) entry which is preliminary data.</text>
</comment>
<feature type="region of interest" description="Disordered" evidence="1">
    <location>
        <begin position="251"/>
        <end position="274"/>
    </location>
</feature>
<protein>
    <submittedName>
        <fullName evidence="2">Uncharacterized protein</fullName>
    </submittedName>
</protein>
<feature type="region of interest" description="Disordered" evidence="1">
    <location>
        <begin position="1"/>
        <end position="57"/>
    </location>
</feature>
<evidence type="ECO:0000256" key="1">
    <source>
        <dbReference type="SAM" id="MobiDB-lite"/>
    </source>
</evidence>
<feature type="compositionally biased region" description="Basic and acidic residues" evidence="1">
    <location>
        <begin position="1"/>
        <end position="10"/>
    </location>
</feature>
<proteinExistence type="predicted"/>
<keyword evidence="3" id="KW-1185">Reference proteome</keyword>
<dbReference type="EMBL" id="JAPDMZ010000012">
    <property type="protein sequence ID" value="KAK0556669.1"/>
    <property type="molecule type" value="Genomic_DNA"/>
</dbReference>
<dbReference type="AlphaFoldDB" id="A0AAN6GW07"/>
<reference evidence="2" key="1">
    <citation type="journal article" date="2023" name="PhytoFront">
        <title>Draft Genome Resources of Seven Strains of Tilletia horrida, Causal Agent of Kernel Smut of Rice.</title>
        <authorList>
            <person name="Khanal S."/>
            <person name="Antony Babu S."/>
            <person name="Zhou X.G."/>
        </authorList>
    </citation>
    <scope>NUCLEOTIDE SEQUENCE</scope>
    <source>
        <strain evidence="2">TX6</strain>
    </source>
</reference>
<gene>
    <name evidence="2" type="ORF">OC846_000988</name>
</gene>